<name>A0ABN1ZYU0_9ACTN</name>
<sequence length="161" mass="17653">MFIRSRRALAGCFIAMAALAGGATVAWSSTRSTWTWRPAGAKTDLETDRPLVRQNAPTTDLRLGSSAYLISRRDGRRITLSSSIHRFNPATYATEPWPGARGELQLRKPGTAAWTTFKHVTADSRGEATESFDLAARYDYRLLIPDTADTWGSTSSTAAKL</sequence>
<reference evidence="2 3" key="1">
    <citation type="journal article" date="2019" name="Int. J. Syst. Evol. Microbiol.">
        <title>The Global Catalogue of Microorganisms (GCM) 10K type strain sequencing project: providing services to taxonomists for standard genome sequencing and annotation.</title>
        <authorList>
            <consortium name="The Broad Institute Genomics Platform"/>
            <consortium name="The Broad Institute Genome Sequencing Center for Infectious Disease"/>
            <person name="Wu L."/>
            <person name="Ma J."/>
        </authorList>
    </citation>
    <scope>NUCLEOTIDE SEQUENCE [LARGE SCALE GENOMIC DNA]</scope>
    <source>
        <strain evidence="2 3">JCM 14303</strain>
    </source>
</reference>
<comment type="caution">
    <text evidence="2">The sequence shown here is derived from an EMBL/GenBank/DDBJ whole genome shotgun (WGS) entry which is preliminary data.</text>
</comment>
<dbReference type="Proteomes" id="UP001500363">
    <property type="component" value="Unassembled WGS sequence"/>
</dbReference>
<proteinExistence type="predicted"/>
<keyword evidence="1" id="KW-0732">Signal</keyword>
<gene>
    <name evidence="2" type="ORF">GCM10009741_00290</name>
</gene>
<accession>A0ABN1ZYU0</accession>
<keyword evidence="3" id="KW-1185">Reference proteome</keyword>
<evidence type="ECO:0000313" key="3">
    <source>
        <dbReference type="Proteomes" id="UP001500363"/>
    </source>
</evidence>
<dbReference type="EMBL" id="BAAANC010000001">
    <property type="protein sequence ID" value="GAA1507620.1"/>
    <property type="molecule type" value="Genomic_DNA"/>
</dbReference>
<organism evidence="2 3">
    <name type="scientific">Kribbella lupini</name>
    <dbReference type="NCBI Taxonomy" id="291602"/>
    <lineage>
        <taxon>Bacteria</taxon>
        <taxon>Bacillati</taxon>
        <taxon>Actinomycetota</taxon>
        <taxon>Actinomycetes</taxon>
        <taxon>Propionibacteriales</taxon>
        <taxon>Kribbellaceae</taxon>
        <taxon>Kribbella</taxon>
    </lineage>
</organism>
<feature type="chain" id="PRO_5045514699" evidence="1">
    <location>
        <begin position="21"/>
        <end position="161"/>
    </location>
</feature>
<evidence type="ECO:0000313" key="2">
    <source>
        <dbReference type="EMBL" id="GAA1507620.1"/>
    </source>
</evidence>
<evidence type="ECO:0000256" key="1">
    <source>
        <dbReference type="SAM" id="SignalP"/>
    </source>
</evidence>
<feature type="signal peptide" evidence="1">
    <location>
        <begin position="1"/>
        <end position="20"/>
    </location>
</feature>
<protein>
    <submittedName>
        <fullName evidence="2">Uncharacterized protein</fullName>
    </submittedName>
</protein>